<dbReference type="InterPro" id="IPR001214">
    <property type="entry name" value="SET_dom"/>
</dbReference>
<dbReference type="Proteomes" id="UP000008068">
    <property type="component" value="Unassembled WGS sequence"/>
</dbReference>
<dbReference type="SMART" id="SM00317">
    <property type="entry name" value="SET"/>
    <property type="match status" value="1"/>
</dbReference>
<evidence type="ECO:0000256" key="3">
    <source>
        <dbReference type="ARBA" id="ARBA00022603"/>
    </source>
</evidence>
<dbReference type="PROSITE" id="PS50280">
    <property type="entry name" value="SET"/>
    <property type="match status" value="1"/>
</dbReference>
<proteinExistence type="predicted"/>
<evidence type="ECO:0000313" key="10">
    <source>
        <dbReference type="EMBL" id="EGT49805.1"/>
    </source>
</evidence>
<evidence type="ECO:0000256" key="7">
    <source>
        <dbReference type="ARBA" id="ARBA00022833"/>
    </source>
</evidence>
<sequence>MICIKSVDEITSEIGQQILDLSVRYPALRDKDQSKVLKVWTIFVEELKKEMNIKIEVFVARDFLQNMDAKVLENTRKSSKGSLSNQQNVGWKTDGEVDGHNNAHDENQPGPSNRSAAPFALRAVSSSSAKLSGVGAVPSRRLRQVPKGAPYSVRARAPQARVITPSSDCASSTAALSAGPSRPRVAKGALTAFTSSADPSRSLVSLAIGADVSPAICSATPSPNKVLLRPRASQGIPACSAPSSSLRSSGSRQPPVARLLPSTGPSTSSSTTSLSNSQRHTLPVAILVTDGNMSSLYESDRLKVVQRFEAEVPASCVEALRAAELGREIHRNGKKSNGRDYPGVPSKKFTVEDAAQYGRRDGEYEVQTVYEIEGDSQHVRVCFEGWQEEVYLDLNTISQTAKGCLEDMNVRRDFLSEMERKGADKEAVKSWRYCNKQWTSIFWDYDDLSYFHTVIQRENGLGPVFYISLNSDRKHPPKFSYTTSNIMDLAVYKRCLRQKAHLSFEYLEQKKKMVVTKEMKQTGCENPEGCVCNRRFEHLYGRFVIKNLQTDQNGRLEVRGLTKDSHRISIECSDACGCSHNCPRRHMQRSHQKPFVVYYEGPQKGNSLRAGAKFKEGEFIGEYNGHLKIPVAGENQSYEASVEQMVNGLVICARTSGNCIRFMSHSCNPNAMFVVTWSRVKETDPLLPRIAVFATRDIKLGEEVTICYWTKADVEGVAETIDCWCNETTYCIGKIPCRSDGPTTS</sequence>
<dbReference type="Gene3D" id="2.170.270.10">
    <property type="entry name" value="SET domain"/>
    <property type="match status" value="1"/>
</dbReference>
<dbReference type="eggNOG" id="KOG1082">
    <property type="taxonomic scope" value="Eukaryota"/>
</dbReference>
<organism evidence="11">
    <name type="scientific">Caenorhabditis brenneri</name>
    <name type="common">Nematode worm</name>
    <dbReference type="NCBI Taxonomy" id="135651"/>
    <lineage>
        <taxon>Eukaryota</taxon>
        <taxon>Metazoa</taxon>
        <taxon>Ecdysozoa</taxon>
        <taxon>Nematoda</taxon>
        <taxon>Chromadorea</taxon>
        <taxon>Rhabditida</taxon>
        <taxon>Rhabditina</taxon>
        <taxon>Rhabditomorpha</taxon>
        <taxon>Rhabditoidea</taxon>
        <taxon>Rhabditidae</taxon>
        <taxon>Peloderinae</taxon>
        <taxon>Caenorhabditis</taxon>
    </lineage>
</organism>
<keyword evidence="3" id="KW-0489">Methyltransferase</keyword>
<gene>
    <name evidence="10" type="ORF">CAEBREN_08443</name>
</gene>
<feature type="region of interest" description="Disordered" evidence="8">
    <location>
        <begin position="236"/>
        <end position="278"/>
    </location>
</feature>
<keyword evidence="2" id="KW-0158">Chromosome</keyword>
<evidence type="ECO:0000256" key="4">
    <source>
        <dbReference type="ARBA" id="ARBA00022679"/>
    </source>
</evidence>
<dbReference type="PANTHER" id="PTHR46223:SF3">
    <property type="entry name" value="HISTONE-LYSINE N-METHYLTRANSFERASE SET-23"/>
    <property type="match status" value="1"/>
</dbReference>
<evidence type="ECO:0000256" key="8">
    <source>
        <dbReference type="SAM" id="MobiDB-lite"/>
    </source>
</evidence>
<evidence type="ECO:0000256" key="1">
    <source>
        <dbReference type="ARBA" id="ARBA00004286"/>
    </source>
</evidence>
<dbReference type="Pfam" id="PF00856">
    <property type="entry name" value="SET"/>
    <property type="match status" value="1"/>
</dbReference>
<evidence type="ECO:0000256" key="2">
    <source>
        <dbReference type="ARBA" id="ARBA00022454"/>
    </source>
</evidence>
<dbReference type="AlphaFoldDB" id="G0MDB5"/>
<dbReference type="InterPro" id="IPR050973">
    <property type="entry name" value="H3K9_Histone-Lys_N-MTase"/>
</dbReference>
<keyword evidence="4" id="KW-0808">Transferase</keyword>
<feature type="region of interest" description="Disordered" evidence="8">
    <location>
        <begin position="164"/>
        <end position="184"/>
    </location>
</feature>
<evidence type="ECO:0000256" key="6">
    <source>
        <dbReference type="ARBA" id="ARBA00022723"/>
    </source>
</evidence>
<feature type="region of interest" description="Disordered" evidence="8">
    <location>
        <begin position="76"/>
        <end position="116"/>
    </location>
</feature>
<feature type="domain" description="SET" evidence="9">
    <location>
        <begin position="593"/>
        <end position="709"/>
    </location>
</feature>
<keyword evidence="11" id="KW-1185">Reference proteome</keyword>
<evidence type="ECO:0000259" key="9">
    <source>
        <dbReference type="PROSITE" id="PS50280"/>
    </source>
</evidence>
<feature type="compositionally biased region" description="Polar residues" evidence="8">
    <location>
        <begin position="164"/>
        <end position="175"/>
    </location>
</feature>
<keyword evidence="7" id="KW-0862">Zinc</keyword>
<protein>
    <recommendedName>
        <fullName evidence="9">SET domain-containing protein</fullName>
    </recommendedName>
</protein>
<dbReference type="GO" id="GO:0008168">
    <property type="term" value="F:methyltransferase activity"/>
    <property type="evidence" value="ECO:0007669"/>
    <property type="project" value="UniProtKB-KW"/>
</dbReference>
<accession>G0MDB5</accession>
<comment type="subcellular location">
    <subcellularLocation>
        <location evidence="1">Chromosome</location>
    </subcellularLocation>
</comment>
<dbReference type="PANTHER" id="PTHR46223">
    <property type="entry name" value="HISTONE-LYSINE N-METHYLTRANSFERASE SUV39H"/>
    <property type="match status" value="1"/>
</dbReference>
<dbReference type="HOGENOM" id="CLU_373078_0_0_1"/>
<dbReference type="InterPro" id="IPR046341">
    <property type="entry name" value="SET_dom_sf"/>
</dbReference>
<evidence type="ECO:0000313" key="11">
    <source>
        <dbReference type="Proteomes" id="UP000008068"/>
    </source>
</evidence>
<dbReference type="SUPFAM" id="SSF82199">
    <property type="entry name" value="SET domain"/>
    <property type="match status" value="1"/>
</dbReference>
<feature type="compositionally biased region" description="Low complexity" evidence="8">
    <location>
        <begin position="237"/>
        <end position="277"/>
    </location>
</feature>
<dbReference type="STRING" id="135651.G0MDB5"/>
<reference evidence="11" key="1">
    <citation type="submission" date="2011-07" db="EMBL/GenBank/DDBJ databases">
        <authorList>
            <consortium name="Caenorhabditis brenneri Sequencing and Analysis Consortium"/>
            <person name="Wilson R.K."/>
        </authorList>
    </citation>
    <scope>NUCLEOTIDE SEQUENCE [LARGE SCALE GENOMIC DNA]</scope>
    <source>
        <strain evidence="11">PB2801</strain>
    </source>
</reference>
<dbReference type="OrthoDB" id="5792673at2759"/>
<name>G0MDB5_CAEBE</name>
<dbReference type="EMBL" id="GL379790">
    <property type="protein sequence ID" value="EGT49805.1"/>
    <property type="molecule type" value="Genomic_DNA"/>
</dbReference>
<dbReference type="GO" id="GO:0005694">
    <property type="term" value="C:chromosome"/>
    <property type="evidence" value="ECO:0007669"/>
    <property type="project" value="UniProtKB-SubCell"/>
</dbReference>
<keyword evidence="6" id="KW-0479">Metal-binding</keyword>
<keyword evidence="5" id="KW-0949">S-adenosyl-L-methionine</keyword>
<feature type="compositionally biased region" description="Polar residues" evidence="8">
    <location>
        <begin position="80"/>
        <end position="90"/>
    </location>
</feature>
<dbReference type="InParanoid" id="G0MDB5"/>
<feature type="compositionally biased region" description="Basic and acidic residues" evidence="8">
    <location>
        <begin position="93"/>
        <end position="107"/>
    </location>
</feature>
<dbReference type="GO" id="GO:0032259">
    <property type="term" value="P:methylation"/>
    <property type="evidence" value="ECO:0007669"/>
    <property type="project" value="UniProtKB-KW"/>
</dbReference>
<evidence type="ECO:0000256" key="5">
    <source>
        <dbReference type="ARBA" id="ARBA00022691"/>
    </source>
</evidence>
<dbReference type="GO" id="GO:0046872">
    <property type="term" value="F:metal ion binding"/>
    <property type="evidence" value="ECO:0007669"/>
    <property type="project" value="UniProtKB-KW"/>
</dbReference>